<name>A0ABY7CL21_9BASI</name>
<gene>
    <name evidence="7" type="ORF">PtA15_5A70</name>
</gene>
<dbReference type="PANTHER" id="PTHR47447">
    <property type="entry name" value="OS03G0856100 PROTEIN"/>
    <property type="match status" value="1"/>
</dbReference>
<feature type="compositionally biased region" description="Polar residues" evidence="6">
    <location>
        <begin position="21"/>
        <end position="31"/>
    </location>
</feature>
<accession>A0ABY7CL21</accession>
<dbReference type="EMBL" id="CP110425">
    <property type="protein sequence ID" value="WAQ84500.1"/>
    <property type="molecule type" value="Genomic_DNA"/>
</dbReference>
<evidence type="ECO:0000256" key="1">
    <source>
        <dbReference type="ARBA" id="ARBA00006192"/>
    </source>
</evidence>
<feature type="region of interest" description="Disordered" evidence="6">
    <location>
        <begin position="818"/>
        <end position="845"/>
    </location>
</feature>
<dbReference type="Proteomes" id="UP001164743">
    <property type="component" value="Chromosome 5A"/>
</dbReference>
<evidence type="ECO:0000256" key="5">
    <source>
        <dbReference type="PROSITE-ProRule" id="PRU00708"/>
    </source>
</evidence>
<dbReference type="InterPro" id="IPR011990">
    <property type="entry name" value="TPR-like_helical_dom_sf"/>
</dbReference>
<evidence type="ECO:0000256" key="2">
    <source>
        <dbReference type="ARBA" id="ARBA00022737"/>
    </source>
</evidence>
<keyword evidence="8" id="KW-1185">Reference proteome</keyword>
<proteinExistence type="inferred from homology"/>
<comment type="subunit">
    <text evidence="4">Binds to mitochondrial small subunit 15S rRNA.</text>
</comment>
<comment type="function">
    <text evidence="3">Regulates mitochondrial small subunit maturation by controlling 15S rRNA 5'-end processing. Localizes to the 5' precursor of the 15S rRNA in a position that is subsequently occupied by mS47 in the mature yeast mtSSU. Uses structure and sequence-specific RNA recognition, binding to a single-stranded region of the precursor and specifically recognizing bases -6 to -1. The exchange of Ccm1 for mS47 is coupled to the irreversible removal of precursor rRNA that is accompanied by conformational changes of the mitoribosomal proteins uS5m and mS26. These conformational changes signal completion of 5'-end rRNA processing through protection of the mature 5'-end of the 15S rRNA and stabilization of mS47. The removal of the 5' precursor together with the dissociation of Ccm1 may be catalyzed by the 5'-3' exoribonuclease Pet127. Involved in the specific removal of group I introns in mitochondrial encoded transcripts.</text>
</comment>
<sequence length="884" mass="99410">MNSASTTPSTLKVDGHHPGLASTQIHSAHSQNPLLPSKKLAAFVRRTKPIPVKFYRGRTKSVELNQVRSGFYLLTSSWFHFSLAECLAESIPTPGLKPDHQDKSSPDISQNKKYNPLPILKQHATNVGYVTRILATDPKQIAKLELKRWLKKQVFDRTQLDGFVKALQQPDWSSAIAVIDGLYDGHQSWITQVPSSFLAELASKTIRNQIELDELLTVLGYRIAEEGDVLVTSQLLNGAVQASLSLGNIVVCGEIVNYAACFSTEIARVEMEKQSCPSTRSENLPARSSRPPDSTLALKPLLSVIAGLMSQPAARNRTPIFRLLGQLIKALINLCGSLPSALNRLSKPNKHLLCRAMITSILSPEGHSIKRQEMDQILKLKLPPSTLRLAMVAMIHIGDRDRATDIEHLLRRSQTEQDIHDSKIELDLAFHQVRRCKLRAYSNSEKLHKRFLSHLPFIEGQPLGASIQTYTAYMSALFRHHLPKMALQVWERMISRGVVPDAAAIQVAMTIHIDLSRPAEAVQIFHQFTASHKKLSHASTPPDTGQAGNTVNLQILSTYARALDLSGRYSEVYNLWKDFQMDWELEPDTRIFSTLLSSARKITRYSMAPVSNAMLPSADSDPCALRPVEEDYWDGEPAGTFAIRLFWTILYENWASLAETVRAPVLSGSMWSSAPTTMHVRLLDTLCGLKSLPSIPATPSRSSDLHDKFRSKVAATIMPSLGYETRWTRIIPNRSSFKDMIELLGLHEQSGLIPLLLSWMKTIGVKPNQDLLIRAYYWVYKSSAPTHRLTGLDEFVKNWIHELEGYVIHGDCEESEEEEEGEELVKCSSSSNNDDQDDAGRYRNRHPEKNRSVKLVIPTEEMIQNHHVEAVKWSNRFYFSNARM</sequence>
<feature type="compositionally biased region" description="Polar residues" evidence="6">
    <location>
        <begin position="1"/>
        <end position="10"/>
    </location>
</feature>
<feature type="region of interest" description="Disordered" evidence="6">
    <location>
        <begin position="1"/>
        <end position="31"/>
    </location>
</feature>
<dbReference type="GeneID" id="77810384"/>
<evidence type="ECO:0000313" key="8">
    <source>
        <dbReference type="Proteomes" id="UP001164743"/>
    </source>
</evidence>
<organism evidence="7 8">
    <name type="scientific">Puccinia triticina</name>
    <dbReference type="NCBI Taxonomy" id="208348"/>
    <lineage>
        <taxon>Eukaryota</taxon>
        <taxon>Fungi</taxon>
        <taxon>Dikarya</taxon>
        <taxon>Basidiomycota</taxon>
        <taxon>Pucciniomycotina</taxon>
        <taxon>Pucciniomycetes</taxon>
        <taxon>Pucciniales</taxon>
        <taxon>Pucciniaceae</taxon>
        <taxon>Puccinia</taxon>
    </lineage>
</organism>
<dbReference type="RefSeq" id="XP_053020055.1">
    <property type="nucleotide sequence ID" value="XM_053169500.1"/>
</dbReference>
<feature type="repeat" description="PPR" evidence="5">
    <location>
        <begin position="466"/>
        <end position="500"/>
    </location>
</feature>
<evidence type="ECO:0000256" key="6">
    <source>
        <dbReference type="SAM" id="MobiDB-lite"/>
    </source>
</evidence>
<dbReference type="NCBIfam" id="TIGR00756">
    <property type="entry name" value="PPR"/>
    <property type="match status" value="1"/>
</dbReference>
<reference evidence="7" key="1">
    <citation type="submission" date="2022-10" db="EMBL/GenBank/DDBJ databases">
        <title>Puccinia triticina Genome sequencing and assembly.</title>
        <authorList>
            <person name="Li C."/>
        </authorList>
    </citation>
    <scope>NUCLEOTIDE SEQUENCE</scope>
    <source>
        <strain evidence="7">Pt15</strain>
    </source>
</reference>
<dbReference type="PROSITE" id="PS51375">
    <property type="entry name" value="PPR"/>
    <property type="match status" value="1"/>
</dbReference>
<comment type="similarity">
    <text evidence="1">Belongs to the CCM1 family.</text>
</comment>
<protein>
    <recommendedName>
        <fullName evidence="9">Pentacotripeptide-repeat region of PRORP domain-containing protein</fullName>
    </recommendedName>
</protein>
<dbReference type="Gene3D" id="1.25.40.10">
    <property type="entry name" value="Tetratricopeptide repeat domain"/>
    <property type="match status" value="1"/>
</dbReference>
<dbReference type="InterPro" id="IPR002885">
    <property type="entry name" value="PPR_rpt"/>
</dbReference>
<evidence type="ECO:0000256" key="3">
    <source>
        <dbReference type="ARBA" id="ARBA00044493"/>
    </source>
</evidence>
<dbReference type="PANTHER" id="PTHR47447:SF17">
    <property type="entry name" value="OS12G0638900 PROTEIN"/>
    <property type="match status" value="1"/>
</dbReference>
<evidence type="ECO:0000256" key="4">
    <source>
        <dbReference type="ARBA" id="ARBA00044511"/>
    </source>
</evidence>
<keyword evidence="2" id="KW-0677">Repeat</keyword>
<evidence type="ECO:0000313" key="7">
    <source>
        <dbReference type="EMBL" id="WAQ84500.1"/>
    </source>
</evidence>
<evidence type="ECO:0008006" key="9">
    <source>
        <dbReference type="Google" id="ProtNLM"/>
    </source>
</evidence>